<evidence type="ECO:0000256" key="1">
    <source>
        <dbReference type="ARBA" id="ARBA00001947"/>
    </source>
</evidence>
<proteinExistence type="inferred from homology"/>
<dbReference type="GO" id="GO:0046872">
    <property type="term" value="F:metal ion binding"/>
    <property type="evidence" value="ECO:0007669"/>
    <property type="project" value="UniProtKB-KW"/>
</dbReference>
<protein>
    <submittedName>
        <fullName evidence="6">Creatininase</fullName>
    </submittedName>
</protein>
<evidence type="ECO:0000256" key="5">
    <source>
        <dbReference type="ARBA" id="ARBA00024029"/>
    </source>
</evidence>
<dbReference type="GO" id="GO:0009231">
    <property type="term" value="P:riboflavin biosynthetic process"/>
    <property type="evidence" value="ECO:0007669"/>
    <property type="project" value="TreeGrafter"/>
</dbReference>
<evidence type="ECO:0000313" key="7">
    <source>
        <dbReference type="Proteomes" id="UP000612362"/>
    </source>
</evidence>
<evidence type="ECO:0000313" key="6">
    <source>
        <dbReference type="EMBL" id="GHO46644.1"/>
    </source>
</evidence>
<accession>A0A8J3I8I7</accession>
<comment type="cofactor">
    <cofactor evidence="1">
        <name>Zn(2+)</name>
        <dbReference type="ChEBI" id="CHEBI:29105"/>
    </cofactor>
</comment>
<organism evidence="6 7">
    <name type="scientific">Ktedonospora formicarum</name>
    <dbReference type="NCBI Taxonomy" id="2778364"/>
    <lineage>
        <taxon>Bacteria</taxon>
        <taxon>Bacillati</taxon>
        <taxon>Chloroflexota</taxon>
        <taxon>Ktedonobacteria</taxon>
        <taxon>Ktedonobacterales</taxon>
        <taxon>Ktedonobacteraceae</taxon>
        <taxon>Ktedonospora</taxon>
    </lineage>
</organism>
<keyword evidence="2" id="KW-0479">Metal-binding</keyword>
<comment type="caution">
    <text evidence="6">The sequence shown here is derived from an EMBL/GenBank/DDBJ whole genome shotgun (WGS) entry which is preliminary data.</text>
</comment>
<dbReference type="Gene3D" id="3.40.50.10310">
    <property type="entry name" value="Creatininase"/>
    <property type="match status" value="1"/>
</dbReference>
<dbReference type="InterPro" id="IPR024087">
    <property type="entry name" value="Creatininase-like_sf"/>
</dbReference>
<keyword evidence="4" id="KW-0862">Zinc</keyword>
<sequence>MLLMEAKSRRFGDLTYQEIARCAQQGWLAIIPTGCTEQQGPHLPVDFDTWFAETLMVAAAEKAALDFAVQAVVLPAMPFGPTPEHRNFGSGFIDVPVDLHNALIEATLTSLAAQGFKRMVIWRGCGGHALSDVVERFNQRFQGKAQVFLPSHPFHAIWCRLADPEIPVGHADSFTTSVSLYLRPASVRKELITNPHSTEVDWSDPNLDFTHYTSTGVIGDPTHASAELGKQLWEAVVAEAAQTLQEAASLGNDVE</sequence>
<dbReference type="AlphaFoldDB" id="A0A8J3I8I7"/>
<comment type="similarity">
    <text evidence="5">Belongs to the creatininase superfamily.</text>
</comment>
<keyword evidence="7" id="KW-1185">Reference proteome</keyword>
<dbReference type="SUPFAM" id="SSF102215">
    <property type="entry name" value="Creatininase"/>
    <property type="match status" value="1"/>
</dbReference>
<evidence type="ECO:0000256" key="3">
    <source>
        <dbReference type="ARBA" id="ARBA00022801"/>
    </source>
</evidence>
<dbReference type="PANTHER" id="PTHR35005:SF1">
    <property type="entry name" value="2-AMINO-5-FORMYLAMINO-6-RIBOSYLAMINOPYRIMIDIN-4(3H)-ONE 5'-MONOPHOSPHATE DEFORMYLASE"/>
    <property type="match status" value="1"/>
</dbReference>
<reference evidence="6" key="1">
    <citation type="submission" date="2020-10" db="EMBL/GenBank/DDBJ databases">
        <title>Taxonomic study of unclassified bacteria belonging to the class Ktedonobacteria.</title>
        <authorList>
            <person name="Yabe S."/>
            <person name="Wang C.M."/>
            <person name="Zheng Y."/>
            <person name="Sakai Y."/>
            <person name="Cavaletti L."/>
            <person name="Monciardini P."/>
            <person name="Donadio S."/>
        </authorList>
    </citation>
    <scope>NUCLEOTIDE SEQUENCE</scope>
    <source>
        <strain evidence="6">SOSP1-1</strain>
    </source>
</reference>
<keyword evidence="3" id="KW-0378">Hydrolase</keyword>
<dbReference type="EMBL" id="BNJF01000002">
    <property type="protein sequence ID" value="GHO46644.1"/>
    <property type="molecule type" value="Genomic_DNA"/>
</dbReference>
<dbReference type="Proteomes" id="UP000612362">
    <property type="component" value="Unassembled WGS sequence"/>
</dbReference>
<evidence type="ECO:0000256" key="2">
    <source>
        <dbReference type="ARBA" id="ARBA00022723"/>
    </source>
</evidence>
<dbReference type="PANTHER" id="PTHR35005">
    <property type="entry name" value="3-DEHYDRO-SCYLLO-INOSOSE HYDROLASE"/>
    <property type="match status" value="1"/>
</dbReference>
<dbReference type="InterPro" id="IPR003785">
    <property type="entry name" value="Creatininase/forma_Hydrolase"/>
</dbReference>
<evidence type="ECO:0000256" key="4">
    <source>
        <dbReference type="ARBA" id="ARBA00022833"/>
    </source>
</evidence>
<dbReference type="Pfam" id="PF02633">
    <property type="entry name" value="Creatininase"/>
    <property type="match status" value="1"/>
</dbReference>
<dbReference type="GO" id="GO:0016811">
    <property type="term" value="F:hydrolase activity, acting on carbon-nitrogen (but not peptide) bonds, in linear amides"/>
    <property type="evidence" value="ECO:0007669"/>
    <property type="project" value="TreeGrafter"/>
</dbReference>
<name>A0A8J3I8I7_9CHLR</name>
<gene>
    <name evidence="6" type="ORF">KSX_48070</name>
</gene>